<proteinExistence type="inferred from homology"/>
<dbReference type="GO" id="GO:0005783">
    <property type="term" value="C:endoplasmic reticulum"/>
    <property type="evidence" value="ECO:0007669"/>
    <property type="project" value="TreeGrafter"/>
</dbReference>
<comment type="catalytic activity">
    <reaction evidence="8">
        <text>L-cysteinyl-[protein] + hexadecanoyl-CoA = S-hexadecanoyl-L-cysteinyl-[protein] + CoA</text>
        <dbReference type="Rhea" id="RHEA:36683"/>
        <dbReference type="Rhea" id="RHEA-COMP:10131"/>
        <dbReference type="Rhea" id="RHEA-COMP:11032"/>
        <dbReference type="ChEBI" id="CHEBI:29950"/>
        <dbReference type="ChEBI" id="CHEBI:57287"/>
        <dbReference type="ChEBI" id="CHEBI:57379"/>
        <dbReference type="ChEBI" id="CHEBI:74151"/>
        <dbReference type="EC" id="2.3.1.225"/>
    </reaction>
</comment>
<protein>
    <recommendedName>
        <fullName evidence="8">S-acyltransferase</fullName>
        <ecNumber evidence="8">2.3.1.225</ecNumber>
    </recommendedName>
    <alternativeName>
        <fullName evidence="8">Palmitoyltransferase</fullName>
    </alternativeName>
</protein>
<name>A0A7N2N4W7_QUELO</name>
<dbReference type="GeneID" id="115970066"/>
<evidence type="ECO:0000256" key="9">
    <source>
        <dbReference type="SAM" id="MobiDB-lite"/>
    </source>
</evidence>
<evidence type="ECO:0000256" key="8">
    <source>
        <dbReference type="RuleBase" id="RU079119"/>
    </source>
</evidence>
<feature type="transmembrane region" description="Helical" evidence="8">
    <location>
        <begin position="20"/>
        <end position="38"/>
    </location>
</feature>
<feature type="compositionally biased region" description="Polar residues" evidence="9">
    <location>
        <begin position="419"/>
        <end position="431"/>
    </location>
</feature>
<dbReference type="EMBL" id="LRBV02000012">
    <property type="status" value="NOT_ANNOTATED_CDS"/>
    <property type="molecule type" value="Genomic_DNA"/>
</dbReference>
<feature type="region of interest" description="Disordered" evidence="9">
    <location>
        <begin position="301"/>
        <end position="322"/>
    </location>
</feature>
<comment type="subcellular location">
    <subcellularLocation>
        <location evidence="1">Endomembrane system</location>
        <topology evidence="1">Multi-pass membrane protein</topology>
    </subcellularLocation>
</comment>
<dbReference type="RefSeq" id="XP_030945593.1">
    <property type="nucleotide sequence ID" value="XM_031089733.1"/>
</dbReference>
<feature type="domain" description="Palmitoyltransferase DHHC" evidence="10">
    <location>
        <begin position="152"/>
        <end position="288"/>
    </location>
</feature>
<dbReference type="PROSITE" id="PS50216">
    <property type="entry name" value="DHHC"/>
    <property type="match status" value="1"/>
</dbReference>
<keyword evidence="12" id="KW-1185">Reference proteome</keyword>
<dbReference type="OrthoDB" id="9909019at2759"/>
<dbReference type="Gramene" id="QL12p034974:mrna">
    <property type="protein sequence ID" value="QL12p034974:mrna"/>
    <property type="gene ID" value="QL12p034974"/>
</dbReference>
<reference evidence="11 12" key="1">
    <citation type="journal article" date="2016" name="G3 (Bethesda)">
        <title>First Draft Assembly and Annotation of the Genome of a California Endemic Oak Quercus lobata Nee (Fagaceae).</title>
        <authorList>
            <person name="Sork V.L."/>
            <person name="Fitz-Gibbon S.T."/>
            <person name="Puiu D."/>
            <person name="Crepeau M."/>
            <person name="Gugger P.F."/>
            <person name="Sherman R."/>
            <person name="Stevens K."/>
            <person name="Langley C.H."/>
            <person name="Pellegrini M."/>
            <person name="Salzberg S.L."/>
        </authorList>
    </citation>
    <scope>NUCLEOTIDE SEQUENCE [LARGE SCALE GENOMIC DNA]</scope>
    <source>
        <strain evidence="11 12">cv. SW786</strain>
    </source>
</reference>
<sequence>MMRRHGWQRPLHPLQMVGMAIYSFLVVFFYTFLGLFLGNRIAEITITTLFSFVALSVMFLFVRCTAIDPTDKTSFRKKKRAKSKSGITKLNYGFIIGQIVVRFLRRVERKILKTFIRRKYLDPWKTSAQMEPLLPFPLVMKDDAVAPDTREDDISFCSLCDFEVKKHSKHCRTCNRCVEGFDHHCRWLNNCVGKRNYTTFIMLMTFVLLMLIIEGGTAIAIFIRCFADKGGVERELVSRLYIQLPRGVLATISVLLFLMTAYGTAALGQLFFFHVVLIRKGMRTYDYILAMREENQSMELDPINESDFSSDESTDFDDSPEKPSFVSRFICRGYRRNQNPPRLSIRIDRDPELSNLPKRQGFHVKIDPWKLVNLSREKALIAVEKAREKLMKQKSEVDIDSLKPLPLETKRGPLVNMDRSISNPGTSSTPLISKVRHPGSPGTFSSPRRRFSGSPTMFSGIVASPKHKYRNSFDLKLTEVSKELETYISRQVLCSVIKKDGSEASPR</sequence>
<accession>A0A7N2N4W7</accession>
<feature type="region of interest" description="Disordered" evidence="9">
    <location>
        <begin position="415"/>
        <end position="456"/>
    </location>
</feature>
<evidence type="ECO:0000256" key="2">
    <source>
        <dbReference type="ARBA" id="ARBA00008574"/>
    </source>
</evidence>
<dbReference type="InParanoid" id="A0A7N2N4W7"/>
<evidence type="ECO:0000256" key="6">
    <source>
        <dbReference type="ARBA" id="ARBA00023136"/>
    </source>
</evidence>
<keyword evidence="3 8" id="KW-0808">Transferase</keyword>
<dbReference type="GO" id="GO:0019706">
    <property type="term" value="F:protein-cysteine S-palmitoyltransferase activity"/>
    <property type="evidence" value="ECO:0007669"/>
    <property type="project" value="UniProtKB-EC"/>
</dbReference>
<evidence type="ECO:0000256" key="3">
    <source>
        <dbReference type="ARBA" id="ARBA00022679"/>
    </source>
</evidence>
<dbReference type="PANTHER" id="PTHR22883:SF306">
    <property type="entry name" value="PROTEIN S-ACYLTRANSFERASE 18"/>
    <property type="match status" value="1"/>
</dbReference>
<comment type="similarity">
    <text evidence="2 8">Belongs to the DHHC palmitoyltransferase family.</text>
</comment>
<dbReference type="InterPro" id="IPR001594">
    <property type="entry name" value="Palmitoyltrfase_DHHC"/>
</dbReference>
<keyword evidence="4 8" id="KW-0812">Transmembrane</keyword>
<keyword evidence="6 8" id="KW-0472">Membrane</keyword>
<dbReference type="Proteomes" id="UP000594261">
    <property type="component" value="Chromosome 12"/>
</dbReference>
<dbReference type="GO" id="GO:0005794">
    <property type="term" value="C:Golgi apparatus"/>
    <property type="evidence" value="ECO:0007669"/>
    <property type="project" value="TreeGrafter"/>
</dbReference>
<evidence type="ECO:0000259" key="10">
    <source>
        <dbReference type="Pfam" id="PF01529"/>
    </source>
</evidence>
<comment type="domain">
    <text evidence="8">The DHHC domain is required for palmitoyltransferase activity.</text>
</comment>
<evidence type="ECO:0000256" key="7">
    <source>
        <dbReference type="ARBA" id="ARBA00023315"/>
    </source>
</evidence>
<dbReference type="PANTHER" id="PTHR22883">
    <property type="entry name" value="ZINC FINGER DHHC DOMAIN CONTAINING PROTEIN"/>
    <property type="match status" value="1"/>
</dbReference>
<organism evidence="11 12">
    <name type="scientific">Quercus lobata</name>
    <name type="common">Valley oak</name>
    <dbReference type="NCBI Taxonomy" id="97700"/>
    <lineage>
        <taxon>Eukaryota</taxon>
        <taxon>Viridiplantae</taxon>
        <taxon>Streptophyta</taxon>
        <taxon>Embryophyta</taxon>
        <taxon>Tracheophyta</taxon>
        <taxon>Spermatophyta</taxon>
        <taxon>Magnoliopsida</taxon>
        <taxon>eudicotyledons</taxon>
        <taxon>Gunneridae</taxon>
        <taxon>Pentapetalae</taxon>
        <taxon>rosids</taxon>
        <taxon>fabids</taxon>
        <taxon>Fagales</taxon>
        <taxon>Fagaceae</taxon>
        <taxon>Quercus</taxon>
    </lineage>
</organism>
<evidence type="ECO:0000313" key="11">
    <source>
        <dbReference type="EnsemblPlants" id="QL12p034974:mrna"/>
    </source>
</evidence>
<evidence type="ECO:0000313" key="12">
    <source>
        <dbReference type="Proteomes" id="UP000594261"/>
    </source>
</evidence>
<dbReference type="FunCoup" id="A0A7N2N4W7">
    <property type="interactions" value="160"/>
</dbReference>
<feature type="compositionally biased region" description="Low complexity" evidence="9">
    <location>
        <begin position="438"/>
        <end position="456"/>
    </location>
</feature>
<evidence type="ECO:0000256" key="5">
    <source>
        <dbReference type="ARBA" id="ARBA00022989"/>
    </source>
</evidence>
<feature type="transmembrane region" description="Helical" evidence="8">
    <location>
        <begin position="200"/>
        <end position="227"/>
    </location>
</feature>
<keyword evidence="5 8" id="KW-1133">Transmembrane helix</keyword>
<dbReference type="Pfam" id="PF01529">
    <property type="entry name" value="DHHC"/>
    <property type="match status" value="1"/>
</dbReference>
<dbReference type="KEGG" id="qlo:115970066"/>
<feature type="transmembrane region" description="Helical" evidence="8">
    <location>
        <begin position="248"/>
        <end position="273"/>
    </location>
</feature>
<dbReference type="InterPro" id="IPR039859">
    <property type="entry name" value="PFA4/ZDH16/20/ERF2-like"/>
</dbReference>
<dbReference type="EnsemblPlants" id="QL12p034974:mrna">
    <property type="protein sequence ID" value="QL12p034974:mrna"/>
    <property type="gene ID" value="QL12p034974"/>
</dbReference>
<evidence type="ECO:0000256" key="4">
    <source>
        <dbReference type="ARBA" id="ARBA00022692"/>
    </source>
</evidence>
<gene>
    <name evidence="11" type="primary">LOC115970066</name>
</gene>
<dbReference type="OMA" id="HVSINPW"/>
<evidence type="ECO:0000256" key="1">
    <source>
        <dbReference type="ARBA" id="ARBA00004127"/>
    </source>
</evidence>
<dbReference type="EC" id="2.3.1.225" evidence="8"/>
<feature type="transmembrane region" description="Helical" evidence="8">
    <location>
        <begin position="87"/>
        <end position="104"/>
    </location>
</feature>
<feature type="transmembrane region" description="Helical" evidence="8">
    <location>
        <begin position="44"/>
        <end position="66"/>
    </location>
</feature>
<keyword evidence="7 8" id="KW-0012">Acyltransferase</keyword>
<dbReference type="GO" id="GO:0006612">
    <property type="term" value="P:protein targeting to membrane"/>
    <property type="evidence" value="ECO:0007669"/>
    <property type="project" value="TreeGrafter"/>
</dbReference>
<reference evidence="11" key="2">
    <citation type="submission" date="2021-01" db="UniProtKB">
        <authorList>
            <consortium name="EnsemblPlants"/>
        </authorList>
    </citation>
    <scope>IDENTIFICATION</scope>
</reference>
<dbReference type="AlphaFoldDB" id="A0A7N2N4W7"/>
<feature type="compositionally biased region" description="Acidic residues" evidence="9">
    <location>
        <begin position="302"/>
        <end position="318"/>
    </location>
</feature>